<protein>
    <submittedName>
        <fullName evidence="3">Spermidine synthase/MFS family permease</fullName>
    </submittedName>
</protein>
<sequence>MQEAVHDGHGAGAVHGAHAARGAGALALCASTIFVSAFLLFLVQPLIARQILPWFGGSAAVWTLCLVFFQVVLLVGYFYADWLSRRPLRTQAVVHALLLLAACAMLPVIPDAAWKPTGQGDPSAGVLAVLAATIGLPYLAVCTTGPLVQSWVARLHAGDAPRQAKVYRLFALSNLAALAALVVYPFVLEPVFALRAQAIAWSVGFGLFAVLAIVSVVAVAKAKPMSTANPTEAPTTPTLPLSWKDQLLWLVLAALGTVALLAVSAFITQDIASVPMLWIVPLALYLLSFVLCFDSDFWYRRWLFWPAVVVLPPVMGWYLNTPQRSLPIAAAIGLYCVGLFAICMFANGELARARPGPERLTRFYLLLALGGAVGGIFAGVVAPHFFNGYWELPASLAAPGLIVLWLTRGRLQWVWTVFAFAVVVGFAAFLRMDAVAVSLNVLYAAVSALALVAVGYTAWRARSWPAAAGLAGALASVAVAWLSVYSVLEADNRTMLRVRNFYGALRVEQFGIPGALTASRRLMHGVISHGEQLQGAVQRRLPSTYYGPKSGAGLALLTNRGETQRVGVIGLGVGTLAAYGRAGDTVRFYEINPRVTAAARSHFTYLADSPATVEVAQGDARLLMQQELDAHGSQRFDVIVVDAFSGDAIPMHLMTREALALYGKHLLPTGVIAFHISNRHLLLAPVVKRLAEDAGMQALRVHFEPVPNNLTLEHSSEYVLLTRDQRFLQDPVIRERGEAIDAAGVTTWTDDHSNLLGALRWTVKP</sequence>
<feature type="transmembrane region" description="Helical" evidence="2">
    <location>
        <begin position="92"/>
        <end position="114"/>
    </location>
</feature>
<dbReference type="EMBL" id="JAUSRD010000019">
    <property type="protein sequence ID" value="MDP9896575.1"/>
    <property type="molecule type" value="Genomic_DNA"/>
</dbReference>
<name>A0AAW8D1Y4_9BURK</name>
<dbReference type="AlphaFoldDB" id="A0AAW8D1Y4"/>
<evidence type="ECO:0000313" key="4">
    <source>
        <dbReference type="Proteomes" id="UP001242045"/>
    </source>
</evidence>
<dbReference type="Gene3D" id="1.20.1250.20">
    <property type="entry name" value="MFS general substrate transporter like domains"/>
    <property type="match status" value="1"/>
</dbReference>
<feature type="transmembrane region" description="Helical" evidence="2">
    <location>
        <begin position="388"/>
        <end position="406"/>
    </location>
</feature>
<keyword evidence="2" id="KW-1133">Transmembrane helix</keyword>
<feature type="transmembrane region" description="Helical" evidence="2">
    <location>
        <begin position="59"/>
        <end position="80"/>
    </location>
</feature>
<keyword evidence="2" id="KW-0812">Transmembrane</keyword>
<dbReference type="NCBIfam" id="NF037959">
    <property type="entry name" value="MFS_SpdSyn"/>
    <property type="match status" value="1"/>
</dbReference>
<feature type="transmembrane region" description="Helical" evidence="2">
    <location>
        <begin position="247"/>
        <end position="267"/>
    </location>
</feature>
<reference evidence="3" key="1">
    <citation type="submission" date="2023-07" db="EMBL/GenBank/DDBJ databases">
        <title>Sorghum-associated microbial communities from plants grown in Nebraska, USA.</title>
        <authorList>
            <person name="Schachtman D."/>
        </authorList>
    </citation>
    <scope>NUCLEOTIDE SEQUENCE</scope>
    <source>
        <strain evidence="3">DS3754</strain>
    </source>
</reference>
<keyword evidence="2" id="KW-0472">Membrane</keyword>
<accession>A0AAW8D1Y4</accession>
<feature type="transmembrane region" description="Helical" evidence="2">
    <location>
        <begin position="413"/>
        <end position="430"/>
    </location>
</feature>
<feature type="transmembrane region" description="Helical" evidence="2">
    <location>
        <begin position="436"/>
        <end position="459"/>
    </location>
</feature>
<organism evidence="3 4">
    <name type="scientific">Variovorax boronicumulans</name>
    <dbReference type="NCBI Taxonomy" id="436515"/>
    <lineage>
        <taxon>Bacteria</taxon>
        <taxon>Pseudomonadati</taxon>
        <taxon>Pseudomonadota</taxon>
        <taxon>Betaproteobacteria</taxon>
        <taxon>Burkholderiales</taxon>
        <taxon>Comamonadaceae</taxon>
        <taxon>Variovorax</taxon>
    </lineage>
</organism>
<feature type="transmembrane region" description="Helical" evidence="2">
    <location>
        <begin position="25"/>
        <end position="47"/>
    </location>
</feature>
<feature type="transmembrane region" description="Helical" evidence="2">
    <location>
        <begin position="466"/>
        <end position="488"/>
    </location>
</feature>
<feature type="transmembrane region" description="Helical" evidence="2">
    <location>
        <begin position="199"/>
        <end position="220"/>
    </location>
</feature>
<dbReference type="PANTHER" id="PTHR43317">
    <property type="entry name" value="THERMOSPERMINE SYNTHASE ACAULIS5"/>
    <property type="match status" value="1"/>
</dbReference>
<feature type="transmembrane region" description="Helical" evidence="2">
    <location>
        <begin position="126"/>
        <end position="148"/>
    </location>
</feature>
<feature type="transmembrane region" description="Helical" evidence="2">
    <location>
        <begin position="273"/>
        <end position="293"/>
    </location>
</feature>
<comment type="caution">
    <text evidence="3">The sequence shown here is derived from an EMBL/GenBank/DDBJ whole genome shotgun (WGS) entry which is preliminary data.</text>
</comment>
<dbReference type="RefSeq" id="WP_307686855.1">
    <property type="nucleotide sequence ID" value="NZ_JAUSRD010000019.1"/>
</dbReference>
<evidence type="ECO:0000256" key="1">
    <source>
        <dbReference type="ARBA" id="ARBA00023115"/>
    </source>
</evidence>
<evidence type="ECO:0000256" key="2">
    <source>
        <dbReference type="SAM" id="Phobius"/>
    </source>
</evidence>
<feature type="transmembrane region" description="Helical" evidence="2">
    <location>
        <begin position="302"/>
        <end position="320"/>
    </location>
</feature>
<feature type="transmembrane region" description="Helical" evidence="2">
    <location>
        <begin position="326"/>
        <end position="351"/>
    </location>
</feature>
<evidence type="ECO:0000313" key="3">
    <source>
        <dbReference type="EMBL" id="MDP9896575.1"/>
    </source>
</evidence>
<feature type="transmembrane region" description="Helical" evidence="2">
    <location>
        <begin position="169"/>
        <end position="187"/>
    </location>
</feature>
<gene>
    <name evidence="3" type="ORF">J2W31_005711</name>
</gene>
<proteinExistence type="predicted"/>
<dbReference type="GO" id="GO:0006596">
    <property type="term" value="P:polyamine biosynthetic process"/>
    <property type="evidence" value="ECO:0007669"/>
    <property type="project" value="UniProtKB-KW"/>
</dbReference>
<dbReference type="Gene3D" id="3.40.50.150">
    <property type="entry name" value="Vaccinia Virus protein VP39"/>
    <property type="match status" value="1"/>
</dbReference>
<dbReference type="InterPro" id="IPR029063">
    <property type="entry name" value="SAM-dependent_MTases_sf"/>
</dbReference>
<keyword evidence="1" id="KW-0620">Polyamine biosynthesis</keyword>
<dbReference type="SUPFAM" id="SSF53335">
    <property type="entry name" value="S-adenosyl-L-methionine-dependent methyltransferases"/>
    <property type="match status" value="1"/>
</dbReference>
<feature type="transmembrane region" description="Helical" evidence="2">
    <location>
        <begin position="363"/>
        <end position="382"/>
    </location>
</feature>
<dbReference type="Proteomes" id="UP001242045">
    <property type="component" value="Unassembled WGS sequence"/>
</dbReference>
<dbReference type="PANTHER" id="PTHR43317:SF1">
    <property type="entry name" value="THERMOSPERMINE SYNTHASE ACAULIS5"/>
    <property type="match status" value="1"/>
</dbReference>
<dbReference type="InterPro" id="IPR036259">
    <property type="entry name" value="MFS_trans_sf"/>
</dbReference>